<evidence type="ECO:0000313" key="3">
    <source>
        <dbReference type="Proteomes" id="UP000663864"/>
    </source>
</evidence>
<name>A0A814F1K0_9BILA</name>
<sequence length="213" mass="24954">MKIFATLIINNARFKLESKLVDSSNNKEVKQDHLKFVGNFFFLSFLILYLVRGNFYKSNGKVFHINGNYHLGDTTYSGKEYLERNDNHTRIELRCSMILVKSSSQIDYDFVCERKNNKGNDQNNYNIISHLTLRTSIRYEPLKLFDMKKDFTRTRDLANATLHSSLHFLILTHNLPIQERIELDYVRPSIKTANQARRLISSEANLKIQVKSK</sequence>
<keyword evidence="1" id="KW-1133">Transmembrane helix</keyword>
<evidence type="ECO:0000256" key="1">
    <source>
        <dbReference type="SAM" id="Phobius"/>
    </source>
</evidence>
<keyword evidence="1" id="KW-0812">Transmembrane</keyword>
<organism evidence="2 3">
    <name type="scientific">Rotaria sordida</name>
    <dbReference type="NCBI Taxonomy" id="392033"/>
    <lineage>
        <taxon>Eukaryota</taxon>
        <taxon>Metazoa</taxon>
        <taxon>Spiralia</taxon>
        <taxon>Gnathifera</taxon>
        <taxon>Rotifera</taxon>
        <taxon>Eurotatoria</taxon>
        <taxon>Bdelloidea</taxon>
        <taxon>Philodinida</taxon>
        <taxon>Philodinidae</taxon>
        <taxon>Rotaria</taxon>
    </lineage>
</organism>
<proteinExistence type="predicted"/>
<keyword evidence="1" id="KW-0472">Membrane</keyword>
<dbReference type="Proteomes" id="UP000663864">
    <property type="component" value="Unassembled WGS sequence"/>
</dbReference>
<dbReference type="AlphaFoldDB" id="A0A814F1K0"/>
<dbReference type="EMBL" id="CAJNOT010000416">
    <property type="protein sequence ID" value="CAF0974707.1"/>
    <property type="molecule type" value="Genomic_DNA"/>
</dbReference>
<feature type="transmembrane region" description="Helical" evidence="1">
    <location>
        <begin position="33"/>
        <end position="51"/>
    </location>
</feature>
<accession>A0A814F1K0</accession>
<reference evidence="2" key="1">
    <citation type="submission" date="2021-02" db="EMBL/GenBank/DDBJ databases">
        <authorList>
            <person name="Nowell W R."/>
        </authorList>
    </citation>
    <scope>NUCLEOTIDE SEQUENCE</scope>
</reference>
<gene>
    <name evidence="2" type="ORF">ZHD862_LOCUS11187</name>
</gene>
<protein>
    <submittedName>
        <fullName evidence="2">Uncharacterized protein</fullName>
    </submittedName>
</protein>
<evidence type="ECO:0000313" key="2">
    <source>
        <dbReference type="EMBL" id="CAF0974707.1"/>
    </source>
</evidence>
<comment type="caution">
    <text evidence="2">The sequence shown here is derived from an EMBL/GenBank/DDBJ whole genome shotgun (WGS) entry which is preliminary data.</text>
</comment>